<dbReference type="GO" id="GO:0005829">
    <property type="term" value="C:cytosol"/>
    <property type="evidence" value="ECO:0007669"/>
    <property type="project" value="TreeGrafter"/>
</dbReference>
<protein>
    <recommendedName>
        <fullName evidence="3">RidA family protein</fullName>
    </recommendedName>
</protein>
<dbReference type="SUPFAM" id="SSF55298">
    <property type="entry name" value="YjgF-like"/>
    <property type="match status" value="1"/>
</dbReference>
<sequence>MEGTMDKVERFYIGPQIEMPKIRSEASAGGVPTVAVAKVGNLVFTNGVVSNHPETGEHVAGDIKVQTRQVLENLKMGLNKAGTGFENVVMVHAFLRHMEDWPAYHEVYIEYFPEHTPPPRYTVQAEMASPELLVEIHMTAAA</sequence>
<evidence type="ECO:0008006" key="3">
    <source>
        <dbReference type="Google" id="ProtNLM"/>
    </source>
</evidence>
<reference evidence="2" key="1">
    <citation type="submission" date="2018-05" db="EMBL/GenBank/DDBJ databases">
        <authorList>
            <person name="Lanie J.A."/>
            <person name="Ng W.-L."/>
            <person name="Kazmierczak K.M."/>
            <person name="Andrzejewski T.M."/>
            <person name="Davidsen T.M."/>
            <person name="Wayne K.J."/>
            <person name="Tettelin H."/>
            <person name="Glass J.I."/>
            <person name="Rusch D."/>
            <person name="Podicherti R."/>
            <person name="Tsui H.-C.T."/>
            <person name="Winkler M.E."/>
        </authorList>
    </citation>
    <scope>NUCLEOTIDE SEQUENCE</scope>
</reference>
<evidence type="ECO:0000313" key="2">
    <source>
        <dbReference type="EMBL" id="SVB18988.1"/>
    </source>
</evidence>
<dbReference type="InterPro" id="IPR035959">
    <property type="entry name" value="RutC-like_sf"/>
</dbReference>
<dbReference type="AlphaFoldDB" id="A0A382BYW9"/>
<dbReference type="InterPro" id="IPR006175">
    <property type="entry name" value="YjgF/YER057c/UK114"/>
</dbReference>
<dbReference type="EMBL" id="UINC01032011">
    <property type="protein sequence ID" value="SVB18988.1"/>
    <property type="molecule type" value="Genomic_DNA"/>
</dbReference>
<dbReference type="Gene3D" id="3.30.1330.40">
    <property type="entry name" value="RutC-like"/>
    <property type="match status" value="1"/>
</dbReference>
<proteinExistence type="inferred from homology"/>
<accession>A0A382BYW9</accession>
<gene>
    <name evidence="2" type="ORF">METZ01_LOCUS171842</name>
</gene>
<evidence type="ECO:0000256" key="1">
    <source>
        <dbReference type="ARBA" id="ARBA00010552"/>
    </source>
</evidence>
<dbReference type="Pfam" id="PF01042">
    <property type="entry name" value="Ribonuc_L-PSP"/>
    <property type="match status" value="1"/>
</dbReference>
<dbReference type="PANTHER" id="PTHR11803:SF58">
    <property type="entry name" value="PROTEIN HMF1-RELATED"/>
    <property type="match status" value="1"/>
</dbReference>
<name>A0A382BYW9_9ZZZZ</name>
<dbReference type="GO" id="GO:0019239">
    <property type="term" value="F:deaminase activity"/>
    <property type="evidence" value="ECO:0007669"/>
    <property type="project" value="TreeGrafter"/>
</dbReference>
<organism evidence="2">
    <name type="scientific">marine metagenome</name>
    <dbReference type="NCBI Taxonomy" id="408172"/>
    <lineage>
        <taxon>unclassified sequences</taxon>
        <taxon>metagenomes</taxon>
        <taxon>ecological metagenomes</taxon>
    </lineage>
</organism>
<comment type="similarity">
    <text evidence="1">Belongs to the RutC family.</text>
</comment>
<dbReference type="CDD" id="cd00448">
    <property type="entry name" value="YjgF_YER057c_UK114_family"/>
    <property type="match status" value="1"/>
</dbReference>
<dbReference type="PANTHER" id="PTHR11803">
    <property type="entry name" value="2-IMINOBUTANOATE/2-IMINOPROPANOATE DEAMINASE RIDA"/>
    <property type="match status" value="1"/>
</dbReference>